<organism evidence="1 2">
    <name type="scientific">Lutzomyia longipalpis</name>
    <name type="common">Sand fly</name>
    <dbReference type="NCBI Taxonomy" id="7200"/>
    <lineage>
        <taxon>Eukaryota</taxon>
        <taxon>Metazoa</taxon>
        <taxon>Ecdysozoa</taxon>
        <taxon>Arthropoda</taxon>
        <taxon>Hexapoda</taxon>
        <taxon>Insecta</taxon>
        <taxon>Pterygota</taxon>
        <taxon>Neoptera</taxon>
        <taxon>Endopterygota</taxon>
        <taxon>Diptera</taxon>
        <taxon>Nematocera</taxon>
        <taxon>Psychodoidea</taxon>
        <taxon>Psychodidae</taxon>
        <taxon>Lutzomyia</taxon>
        <taxon>Lutzomyia</taxon>
    </lineage>
</organism>
<reference evidence="1" key="1">
    <citation type="submission" date="2020-05" db="UniProtKB">
        <authorList>
            <consortium name="EnsemblMetazoa"/>
        </authorList>
    </citation>
    <scope>IDENTIFICATION</scope>
    <source>
        <strain evidence="1">Jacobina</strain>
    </source>
</reference>
<proteinExistence type="predicted"/>
<dbReference type="EnsemblMetazoa" id="LLOJ004355-RA">
    <property type="protein sequence ID" value="LLOJ004355-PA"/>
    <property type="gene ID" value="LLOJ004355"/>
</dbReference>
<dbReference type="EMBL" id="AJWK01013691">
    <property type="status" value="NOT_ANNOTATED_CDS"/>
    <property type="molecule type" value="Genomic_DNA"/>
</dbReference>
<evidence type="ECO:0000313" key="1">
    <source>
        <dbReference type="EnsemblMetazoa" id="LLOJ004355-PA"/>
    </source>
</evidence>
<keyword evidence="2" id="KW-1185">Reference proteome</keyword>
<dbReference type="VEuPathDB" id="VectorBase:LLOJ004355"/>
<accession>A0A1B0EUH4</accession>
<evidence type="ECO:0000313" key="2">
    <source>
        <dbReference type="Proteomes" id="UP000092461"/>
    </source>
</evidence>
<dbReference type="AlphaFoldDB" id="A0A1B0EUH4"/>
<dbReference type="Proteomes" id="UP000092461">
    <property type="component" value="Unassembled WGS sequence"/>
</dbReference>
<sequence>MRVVLGQRGLIYLCHHPLYGITHDLEASKHTFVSFFTHYLQPFTHLPTKSYH</sequence>
<protein>
    <submittedName>
        <fullName evidence="1">Uncharacterized protein</fullName>
    </submittedName>
</protein>
<name>A0A1B0EUH4_LUTLO</name>